<dbReference type="EMBL" id="CP047895">
    <property type="protein sequence ID" value="QHL90331.1"/>
    <property type="molecule type" value="Genomic_DNA"/>
</dbReference>
<evidence type="ECO:0000313" key="3">
    <source>
        <dbReference type="Proteomes" id="UP000464468"/>
    </source>
</evidence>
<dbReference type="RefSeq" id="WP_160592259.1">
    <property type="nucleotide sequence ID" value="NZ_CP047895.1"/>
</dbReference>
<feature type="transmembrane region" description="Helical" evidence="1">
    <location>
        <begin position="41"/>
        <end position="65"/>
    </location>
</feature>
<accession>A0A7Z2S7G9</accession>
<sequence length="99" mass="10085">MASSASRPMRHATLAAGIGAVAALILWPAYALIQGPLYWPFVAALGLSCAGGTAILALATLDLMTVTRSRRVRPARAFDLLLGLGIAVPAGAALMSLLA</sequence>
<protein>
    <submittedName>
        <fullName evidence="2">Uncharacterized protein</fullName>
    </submittedName>
</protein>
<feature type="transmembrane region" description="Helical" evidence="1">
    <location>
        <begin position="77"/>
        <end position="98"/>
    </location>
</feature>
<evidence type="ECO:0000313" key="2">
    <source>
        <dbReference type="EMBL" id="QHL90331.1"/>
    </source>
</evidence>
<name>A0A7Z2S7G9_9SPHN</name>
<keyword evidence="1" id="KW-0812">Transmembrane</keyword>
<reference evidence="2 3" key="1">
    <citation type="submission" date="2020-01" db="EMBL/GenBank/DDBJ databases">
        <title>Sphingomonas sp. C33 whole genome sequece.</title>
        <authorList>
            <person name="Park C."/>
        </authorList>
    </citation>
    <scope>NUCLEOTIDE SEQUENCE [LARGE SCALE GENOMIC DNA]</scope>
    <source>
        <strain evidence="2 3">C33</strain>
    </source>
</reference>
<keyword evidence="3" id="KW-1185">Reference proteome</keyword>
<dbReference type="Proteomes" id="UP000464468">
    <property type="component" value="Chromosome"/>
</dbReference>
<dbReference type="KEGG" id="schy:GVO57_05130"/>
<proteinExistence type="predicted"/>
<keyword evidence="1" id="KW-0472">Membrane</keyword>
<gene>
    <name evidence="2" type="ORF">GVO57_05130</name>
</gene>
<keyword evidence="1" id="KW-1133">Transmembrane helix</keyword>
<organism evidence="2 3">
    <name type="scientific">Sphingomonas changnyeongensis</name>
    <dbReference type="NCBI Taxonomy" id="2698679"/>
    <lineage>
        <taxon>Bacteria</taxon>
        <taxon>Pseudomonadati</taxon>
        <taxon>Pseudomonadota</taxon>
        <taxon>Alphaproteobacteria</taxon>
        <taxon>Sphingomonadales</taxon>
        <taxon>Sphingomonadaceae</taxon>
        <taxon>Sphingomonas</taxon>
    </lineage>
</organism>
<evidence type="ECO:0000256" key="1">
    <source>
        <dbReference type="SAM" id="Phobius"/>
    </source>
</evidence>
<dbReference type="AlphaFoldDB" id="A0A7Z2S7G9"/>